<accession>A0A820NBK5</accession>
<dbReference type="EMBL" id="CAJOBB010022577">
    <property type="protein sequence ID" value="CAF4385925.1"/>
    <property type="molecule type" value="Genomic_DNA"/>
</dbReference>
<evidence type="ECO:0000313" key="2">
    <source>
        <dbReference type="Proteomes" id="UP000663868"/>
    </source>
</evidence>
<organism evidence="1 2">
    <name type="scientific">Adineta steineri</name>
    <dbReference type="NCBI Taxonomy" id="433720"/>
    <lineage>
        <taxon>Eukaryota</taxon>
        <taxon>Metazoa</taxon>
        <taxon>Spiralia</taxon>
        <taxon>Gnathifera</taxon>
        <taxon>Rotifera</taxon>
        <taxon>Eurotatoria</taxon>
        <taxon>Bdelloidea</taxon>
        <taxon>Adinetida</taxon>
        <taxon>Adinetidae</taxon>
        <taxon>Adineta</taxon>
    </lineage>
</organism>
<name>A0A820NBK5_9BILA</name>
<gene>
    <name evidence="1" type="ORF">KXQ929_LOCUS50181</name>
</gene>
<dbReference type="AlphaFoldDB" id="A0A820NBK5"/>
<proteinExistence type="predicted"/>
<sequence length="101" mass="12275">MALINSMCYSYGRSKILIEQRHKSFMKKLQQLQINIDEHIKQISLSATDMNNLMTIIDDFLYRDHYELRMELERRRAILKFDAKDHQLVHTFYNLKPRQTE</sequence>
<protein>
    <submittedName>
        <fullName evidence="1">Uncharacterized protein</fullName>
    </submittedName>
</protein>
<comment type="caution">
    <text evidence="1">The sequence shown here is derived from an EMBL/GenBank/DDBJ whole genome shotgun (WGS) entry which is preliminary data.</text>
</comment>
<dbReference type="Proteomes" id="UP000663868">
    <property type="component" value="Unassembled WGS sequence"/>
</dbReference>
<feature type="non-terminal residue" evidence="1">
    <location>
        <position position="101"/>
    </location>
</feature>
<evidence type="ECO:0000313" key="1">
    <source>
        <dbReference type="EMBL" id="CAF4385925.1"/>
    </source>
</evidence>
<reference evidence="1" key="1">
    <citation type="submission" date="2021-02" db="EMBL/GenBank/DDBJ databases">
        <authorList>
            <person name="Nowell W R."/>
        </authorList>
    </citation>
    <scope>NUCLEOTIDE SEQUENCE</scope>
</reference>